<accession>A0A1G6P3E6</accession>
<dbReference type="Proteomes" id="UP000199501">
    <property type="component" value="Unassembled WGS sequence"/>
</dbReference>
<feature type="region of interest" description="Disordered" evidence="1">
    <location>
        <begin position="1"/>
        <end position="21"/>
    </location>
</feature>
<name>A0A1G6P3E6_9PSEU</name>
<reference evidence="3" key="1">
    <citation type="submission" date="2016-10" db="EMBL/GenBank/DDBJ databases">
        <authorList>
            <person name="Varghese N."/>
            <person name="Submissions S."/>
        </authorList>
    </citation>
    <scope>NUCLEOTIDE SEQUENCE [LARGE SCALE GENOMIC DNA]</scope>
    <source>
        <strain evidence="3">IBRC-M 10403</strain>
    </source>
</reference>
<dbReference type="STRING" id="1271860.SAMN05216174_10468"/>
<dbReference type="AlphaFoldDB" id="A0A1G6P3E6"/>
<sequence>MSTAISDKAIPVPSGRNTTPPRASVVVGAFAATPVGHPVLTAAARLATQHRLRAQSHRLVCDPHADDHVVAAAARSVDAARAVLIDWIDVWSGRRRLPRYQTPTGPAVTA</sequence>
<organism evidence="2 3">
    <name type="scientific">Actinokineospora iranica</name>
    <dbReference type="NCBI Taxonomy" id="1271860"/>
    <lineage>
        <taxon>Bacteria</taxon>
        <taxon>Bacillati</taxon>
        <taxon>Actinomycetota</taxon>
        <taxon>Actinomycetes</taxon>
        <taxon>Pseudonocardiales</taxon>
        <taxon>Pseudonocardiaceae</taxon>
        <taxon>Actinokineospora</taxon>
    </lineage>
</organism>
<dbReference type="OrthoDB" id="3352146at2"/>
<protein>
    <submittedName>
        <fullName evidence="2">Uncharacterized protein</fullName>
    </submittedName>
</protein>
<keyword evidence="3" id="KW-1185">Reference proteome</keyword>
<evidence type="ECO:0000256" key="1">
    <source>
        <dbReference type="SAM" id="MobiDB-lite"/>
    </source>
</evidence>
<dbReference type="EMBL" id="FMZZ01000004">
    <property type="protein sequence ID" value="SDC73947.1"/>
    <property type="molecule type" value="Genomic_DNA"/>
</dbReference>
<gene>
    <name evidence="2" type="ORF">SAMN05216174_10468</name>
</gene>
<evidence type="ECO:0000313" key="3">
    <source>
        <dbReference type="Proteomes" id="UP000199501"/>
    </source>
</evidence>
<proteinExistence type="predicted"/>
<evidence type="ECO:0000313" key="2">
    <source>
        <dbReference type="EMBL" id="SDC73947.1"/>
    </source>
</evidence>
<dbReference type="RefSeq" id="WP_091449759.1">
    <property type="nucleotide sequence ID" value="NZ_FMZZ01000004.1"/>
</dbReference>